<dbReference type="SMART" id="SM00320">
    <property type="entry name" value="WD40"/>
    <property type="match status" value="5"/>
</dbReference>
<evidence type="ECO:0000256" key="8">
    <source>
        <dbReference type="SAM" id="MobiDB-lite"/>
    </source>
</evidence>
<protein>
    <submittedName>
        <fullName evidence="11">WD-repeat protein</fullName>
    </submittedName>
</protein>
<keyword evidence="9" id="KW-0812">Transmembrane</keyword>
<dbReference type="GO" id="GO:0005524">
    <property type="term" value="F:ATP binding"/>
    <property type="evidence" value="ECO:0007669"/>
    <property type="project" value="UniProtKB-KW"/>
</dbReference>
<dbReference type="SUPFAM" id="SSF56112">
    <property type="entry name" value="Protein kinase-like (PK-like)"/>
    <property type="match status" value="1"/>
</dbReference>
<evidence type="ECO:0000313" key="11">
    <source>
        <dbReference type="EMBL" id="ACS15384.1"/>
    </source>
</evidence>
<evidence type="ECO:0000256" key="1">
    <source>
        <dbReference type="ARBA" id="ARBA00022574"/>
    </source>
</evidence>
<evidence type="ECO:0000256" key="6">
    <source>
        <dbReference type="ARBA" id="ARBA00022840"/>
    </source>
</evidence>
<keyword evidence="3" id="KW-0677">Repeat</keyword>
<dbReference type="EMBL" id="FJ483464">
    <property type="protein sequence ID" value="ACS15384.1"/>
    <property type="molecule type" value="Genomic_DNA"/>
</dbReference>
<dbReference type="InterPro" id="IPR000719">
    <property type="entry name" value="Prot_kinase_dom"/>
</dbReference>
<organism evidence="11">
    <name type="scientific">uncultured bacterium FLS12</name>
    <dbReference type="NCBI Taxonomy" id="651659"/>
    <lineage>
        <taxon>Bacteria</taxon>
        <taxon>environmental samples</taxon>
    </lineage>
</organism>
<keyword evidence="2" id="KW-0808">Transferase</keyword>
<feature type="region of interest" description="Disordered" evidence="8">
    <location>
        <begin position="216"/>
        <end position="253"/>
    </location>
</feature>
<dbReference type="PROSITE" id="PS00108">
    <property type="entry name" value="PROTEIN_KINASE_ST"/>
    <property type="match status" value="1"/>
</dbReference>
<feature type="repeat" description="WD" evidence="7">
    <location>
        <begin position="848"/>
        <end position="889"/>
    </location>
</feature>
<accession>C5HLA6</accession>
<keyword evidence="4" id="KW-0547">Nucleotide-binding</keyword>
<dbReference type="InterPro" id="IPR019775">
    <property type="entry name" value="WD40_repeat_CS"/>
</dbReference>
<dbReference type="PANTHER" id="PTHR43289">
    <property type="entry name" value="MITOGEN-ACTIVATED PROTEIN KINASE KINASE KINASE 20-RELATED"/>
    <property type="match status" value="1"/>
</dbReference>
<dbReference type="InterPro" id="IPR011047">
    <property type="entry name" value="Quinoprotein_ADH-like_sf"/>
</dbReference>
<feature type="transmembrane region" description="Helical" evidence="9">
    <location>
        <begin position="374"/>
        <end position="395"/>
    </location>
</feature>
<keyword evidence="9" id="KW-1133">Transmembrane helix</keyword>
<dbReference type="InterPro" id="IPR011009">
    <property type="entry name" value="Kinase-like_dom_sf"/>
</dbReference>
<keyword evidence="1 7" id="KW-0853">WD repeat</keyword>
<dbReference type="InterPro" id="IPR001680">
    <property type="entry name" value="WD40_rpt"/>
</dbReference>
<dbReference type="Gene3D" id="1.10.510.10">
    <property type="entry name" value="Transferase(Phosphotransferase) domain 1"/>
    <property type="match status" value="1"/>
</dbReference>
<evidence type="ECO:0000256" key="7">
    <source>
        <dbReference type="PROSITE-ProRule" id="PRU00221"/>
    </source>
</evidence>
<keyword evidence="6" id="KW-0067">ATP-binding</keyword>
<dbReference type="SUPFAM" id="SSF50998">
    <property type="entry name" value="Quinoprotein alcohol dehydrogenase-like"/>
    <property type="match status" value="1"/>
</dbReference>
<dbReference type="Gene3D" id="3.30.200.20">
    <property type="entry name" value="Phosphorylase Kinase, domain 1"/>
    <property type="match status" value="1"/>
</dbReference>
<keyword evidence="9" id="KW-0472">Membrane</keyword>
<reference evidence="11" key="1">
    <citation type="journal article" date="2010" name="FEMS Microbiol. Ecol.">
        <title>Novel lipolytic genes from the microbial metagenomic library of the South China Sea marine sediment.</title>
        <authorList>
            <person name="Hu Y."/>
            <person name="Fu C."/>
            <person name="Huang Y."/>
            <person name="Yin Y."/>
            <person name="Cheng G."/>
            <person name="Lei F."/>
            <person name="Lu N."/>
            <person name="Li J."/>
            <person name="Ashforth E.J."/>
            <person name="Zhang L."/>
            <person name="Zhu B."/>
        </authorList>
    </citation>
    <scope>NUCLEOTIDE SEQUENCE</scope>
</reference>
<dbReference type="Pfam" id="PF00069">
    <property type="entry name" value="Pkinase"/>
    <property type="match status" value="1"/>
</dbReference>
<dbReference type="PROSITE" id="PS00678">
    <property type="entry name" value="WD_REPEATS_1"/>
    <property type="match status" value="1"/>
</dbReference>
<dbReference type="PANTHER" id="PTHR43289:SF6">
    <property type="entry name" value="SERINE_THREONINE-PROTEIN KINASE NEKL-3"/>
    <property type="match status" value="1"/>
</dbReference>
<dbReference type="SMART" id="SM00220">
    <property type="entry name" value="S_TKc"/>
    <property type="match status" value="1"/>
</dbReference>
<feature type="region of interest" description="Disordered" evidence="8">
    <location>
        <begin position="1"/>
        <end position="35"/>
    </location>
</feature>
<evidence type="ECO:0000256" key="3">
    <source>
        <dbReference type="ARBA" id="ARBA00022737"/>
    </source>
</evidence>
<dbReference type="CDD" id="cd14014">
    <property type="entry name" value="STKc_PknB_like"/>
    <property type="match status" value="1"/>
</dbReference>
<dbReference type="Gene3D" id="2.130.10.10">
    <property type="entry name" value="YVTN repeat-like/Quinoprotein amine dehydrogenase"/>
    <property type="match status" value="4"/>
</dbReference>
<evidence type="ECO:0000256" key="5">
    <source>
        <dbReference type="ARBA" id="ARBA00022777"/>
    </source>
</evidence>
<sequence length="1132" mass="123359">MGMSEDRRDSGADLTQGEETRTASQPSGGRTPVNDAAWANAPAISEIPGRYEEVREHARGGIGRVLIVRDTYLGREIALKELLPAQSSLAETATPASNIPSDPSTSRRFLREAKVTGQLEHPAIVPVYELGRREDGTPYYTMKFVHGRTLKRAIADAGALQDRLKLLSHFLDLCQALAYAHSRGVIHRDIKPSNVLIGEFGETVVVDWGLAKLKGEADDDATPSGRGRSPVAKPADDGDLTQEGEYLGTPSYMPPEQALGDIEQIDERSDVYGLGTVLYELLTGRRPHVGSDAAEILMRVIHDAPTPVQDIEAAAPAELVAICSRAMSKRPEERYRSARELADEVQRFLTGGLVQAHAYTLGDLVMRFVRRHKAAVVTSALGVVAFLVVAVVSYVNILQARNREREQRVAAEEANRGLVWENYAGTLGIAAQRIEDRAFPRARELLYAAPPEHRHWEWGRTLREAQPALAVIAVGKTPDFPDGSLHRTVLSPDGRYLLTDRPGFCTKSVFDLETETTVAYTDAYCGWRECTGFMPDGKSVHFGTSADTVSVFDWTSGELEPRFQTPGAALRAFVISGTPPVAIGLSINKRERRCEIVLWDIDTGEETRRIDMGWGDHFAAGPLDAALGSYGARLKPSPIQLLGLADGNRLLVYATDRLSAMDLETEEIKSTAPRLGPAALSAGSPVGACLTQDGHLTVWDTRTGALVSRSPEPIWQIRDLAISGDGRYVAAASDTLWRLYDAQTGALVREHHGCVDIRDLAFSPNDACVMVGSDSEIHFWGVAEERDVTLVPVVDEQGKATGVRTPDLISGGGRPFAYNHRKDRLATTNTKGALHLWSAPEFKRLRSWRAHEAPIREIAFNFDDTLVATASSDVTAKVWDVATGACTLTVSVAPRLGVMSVAFSPDGQRLAVGTGEGIGDQSGKNDGRMVDLATGEVLFLFAEGDEPVNELAFTPDGRWLLAGTGGGGAAGGLVQVLDAATGRECLGEVEGVGVPWYFEFTADSRYALISGGAWEPILWDLREQREVWRLERAEALQVALHPSGERFALMHVNNRVSIHALSDGRELMIMDQGCWPATFSLDGRDFICPKSIHINADHSLMQIRHTDDWTVVEEADAHRAGMAAVRSLMELD</sequence>
<dbReference type="PROSITE" id="PS50011">
    <property type="entry name" value="PROTEIN_KINASE_DOM"/>
    <property type="match status" value="1"/>
</dbReference>
<dbReference type="PROSITE" id="PS50082">
    <property type="entry name" value="WD_REPEATS_2"/>
    <property type="match status" value="1"/>
</dbReference>
<dbReference type="InterPro" id="IPR015943">
    <property type="entry name" value="WD40/YVTN_repeat-like_dom_sf"/>
</dbReference>
<dbReference type="GO" id="GO:0004674">
    <property type="term" value="F:protein serine/threonine kinase activity"/>
    <property type="evidence" value="ECO:0007669"/>
    <property type="project" value="TreeGrafter"/>
</dbReference>
<evidence type="ECO:0000256" key="9">
    <source>
        <dbReference type="SAM" id="Phobius"/>
    </source>
</evidence>
<dbReference type="InterPro" id="IPR011048">
    <property type="entry name" value="Haem_d1_sf"/>
</dbReference>
<name>C5HLA6_9BACT</name>
<evidence type="ECO:0000256" key="2">
    <source>
        <dbReference type="ARBA" id="ARBA00022679"/>
    </source>
</evidence>
<dbReference type="InterPro" id="IPR008271">
    <property type="entry name" value="Ser/Thr_kinase_AS"/>
</dbReference>
<dbReference type="PROSITE" id="PS50294">
    <property type="entry name" value="WD_REPEATS_REGION"/>
    <property type="match status" value="1"/>
</dbReference>
<keyword evidence="5" id="KW-0418">Kinase</keyword>
<dbReference type="AlphaFoldDB" id="C5HLA6"/>
<feature type="compositionally biased region" description="Basic and acidic residues" evidence="8">
    <location>
        <begin position="1"/>
        <end position="11"/>
    </location>
</feature>
<dbReference type="SUPFAM" id="SSF51004">
    <property type="entry name" value="C-terminal (heme d1) domain of cytochrome cd1-nitrite reductase"/>
    <property type="match status" value="1"/>
</dbReference>
<evidence type="ECO:0000256" key="4">
    <source>
        <dbReference type="ARBA" id="ARBA00022741"/>
    </source>
</evidence>
<proteinExistence type="predicted"/>
<dbReference type="Pfam" id="PF00400">
    <property type="entry name" value="WD40"/>
    <property type="match status" value="3"/>
</dbReference>
<feature type="domain" description="Protein kinase" evidence="10">
    <location>
        <begin position="51"/>
        <end position="349"/>
    </location>
</feature>
<evidence type="ECO:0000259" key="10">
    <source>
        <dbReference type="PROSITE" id="PS50011"/>
    </source>
</evidence>